<feature type="transmembrane region" description="Helical" evidence="5">
    <location>
        <begin position="260"/>
        <end position="280"/>
    </location>
</feature>
<dbReference type="NCBIfam" id="TIGR00945">
    <property type="entry name" value="tatC"/>
    <property type="match status" value="1"/>
</dbReference>
<dbReference type="Pfam" id="PF00902">
    <property type="entry name" value="TatC"/>
    <property type="match status" value="1"/>
</dbReference>
<dbReference type="PRINTS" id="PR01840">
    <property type="entry name" value="TATCFAMILY"/>
</dbReference>
<sequence>MISMSKSQEFIDTIKKKGQTLEAEMSFFDHIDVLRKHLLRGLAVVTLLTCVAFYFSDFIWSKIIMGPKDPSFWTYRMGCKLASIFPSLAQDFCITKIDAKIINTEMSGQFTLQMTSCIMAGLILGIPYLLFEVWLFIKPALLETERKSSQGFVFFASMLFLMGVLFGYYFIAPWSINFLINFTVDPGIENTFTIDSYLSTVLTLTLGTGIIFQLPVVIFILSKLGVMTPQFMRKNRRYAAILILVVAAIITPTADPFTMMIVAMPLFLLYELSIMISSNIQKKKLKAEALFFKN</sequence>
<comment type="function">
    <text evidence="5">Part of the twin-arginine translocation (Tat) system that transports large folded proteins containing a characteristic twin-arginine motif in their signal peptide across membranes.</text>
</comment>
<dbReference type="InterPro" id="IPR002033">
    <property type="entry name" value="TatC"/>
</dbReference>
<dbReference type="GO" id="GO:0033281">
    <property type="term" value="C:TAT protein transport complex"/>
    <property type="evidence" value="ECO:0007669"/>
    <property type="project" value="UniProtKB-UniRule"/>
</dbReference>
<reference evidence="6 7" key="1">
    <citation type="submission" date="2019-04" db="EMBL/GenBank/DDBJ databases">
        <title>Pedobacter sp. RP-3-22 sp. nov., isolated from Arctic soil.</title>
        <authorList>
            <person name="Dahal R.H."/>
            <person name="Kim D.-U."/>
        </authorList>
    </citation>
    <scope>NUCLEOTIDE SEQUENCE [LARGE SCALE GENOMIC DNA]</scope>
    <source>
        <strain evidence="6 7">RP-3-22</strain>
    </source>
</reference>
<keyword evidence="5" id="KW-0811">Translocation</keyword>
<proteinExistence type="inferred from homology"/>
<comment type="subcellular location">
    <subcellularLocation>
        <location evidence="5">Cell membrane</location>
        <topology evidence="5">Multi-pass membrane protein</topology>
    </subcellularLocation>
    <subcellularLocation>
        <location evidence="1">Membrane</location>
        <topology evidence="1">Multi-pass membrane protein</topology>
    </subcellularLocation>
</comment>
<organism evidence="6 7">
    <name type="scientific">Pedobacter polaris</name>
    <dbReference type="NCBI Taxonomy" id="2571273"/>
    <lineage>
        <taxon>Bacteria</taxon>
        <taxon>Pseudomonadati</taxon>
        <taxon>Bacteroidota</taxon>
        <taxon>Sphingobacteriia</taxon>
        <taxon>Sphingobacteriales</taxon>
        <taxon>Sphingobacteriaceae</taxon>
        <taxon>Pedobacter</taxon>
    </lineage>
</organism>
<keyword evidence="5" id="KW-0653">Protein transport</keyword>
<dbReference type="AlphaFoldDB" id="A0A4U1CZB4"/>
<evidence type="ECO:0000256" key="5">
    <source>
        <dbReference type="HAMAP-Rule" id="MF_00902"/>
    </source>
</evidence>
<accession>A0A4U1CZB4</accession>
<feature type="transmembrane region" description="Helical" evidence="5">
    <location>
        <begin position="196"/>
        <end position="226"/>
    </location>
</feature>
<comment type="similarity">
    <text evidence="5">Belongs to the TatC family.</text>
</comment>
<dbReference type="GO" id="GO:0065002">
    <property type="term" value="P:intracellular protein transmembrane transport"/>
    <property type="evidence" value="ECO:0007669"/>
    <property type="project" value="TreeGrafter"/>
</dbReference>
<keyword evidence="3 5" id="KW-1133">Transmembrane helix</keyword>
<evidence type="ECO:0000256" key="3">
    <source>
        <dbReference type="ARBA" id="ARBA00022989"/>
    </source>
</evidence>
<dbReference type="OrthoDB" id="9777044at2"/>
<keyword evidence="5" id="KW-1003">Cell membrane</keyword>
<keyword evidence="5" id="KW-0813">Transport</keyword>
<evidence type="ECO:0000313" key="7">
    <source>
        <dbReference type="Proteomes" id="UP000309488"/>
    </source>
</evidence>
<evidence type="ECO:0000313" key="6">
    <source>
        <dbReference type="EMBL" id="TKC13129.1"/>
    </source>
</evidence>
<dbReference type="PANTHER" id="PTHR30371:SF0">
    <property type="entry name" value="SEC-INDEPENDENT PROTEIN TRANSLOCASE PROTEIN TATC, CHLOROPLASTIC-RELATED"/>
    <property type="match status" value="1"/>
</dbReference>
<comment type="caution">
    <text evidence="6">The sequence shown here is derived from an EMBL/GenBank/DDBJ whole genome shotgun (WGS) entry which is preliminary data.</text>
</comment>
<dbReference type="Proteomes" id="UP000309488">
    <property type="component" value="Unassembled WGS sequence"/>
</dbReference>
<comment type="subunit">
    <text evidence="5">Forms a complex with TatA.</text>
</comment>
<gene>
    <name evidence="5 6" type="primary">tatC</name>
    <name evidence="6" type="ORF">FA048_05820</name>
</gene>
<feature type="transmembrane region" description="Helical" evidence="5">
    <location>
        <begin position="152"/>
        <end position="176"/>
    </location>
</feature>
<dbReference type="GO" id="GO:0043953">
    <property type="term" value="P:protein transport by the Tat complex"/>
    <property type="evidence" value="ECO:0007669"/>
    <property type="project" value="UniProtKB-UniRule"/>
</dbReference>
<feature type="transmembrane region" description="Helical" evidence="5">
    <location>
        <begin position="38"/>
        <end position="60"/>
    </location>
</feature>
<feature type="transmembrane region" description="Helical" evidence="5">
    <location>
        <begin position="238"/>
        <end position="254"/>
    </location>
</feature>
<keyword evidence="4 5" id="KW-0472">Membrane</keyword>
<feature type="transmembrane region" description="Helical" evidence="5">
    <location>
        <begin position="110"/>
        <end position="131"/>
    </location>
</feature>
<evidence type="ECO:0000256" key="2">
    <source>
        <dbReference type="ARBA" id="ARBA00022692"/>
    </source>
</evidence>
<dbReference type="HAMAP" id="MF_00902">
    <property type="entry name" value="TatC"/>
    <property type="match status" value="1"/>
</dbReference>
<keyword evidence="2 5" id="KW-0812">Transmembrane</keyword>
<dbReference type="GO" id="GO:0009977">
    <property type="term" value="F:proton motive force dependent protein transmembrane transporter activity"/>
    <property type="evidence" value="ECO:0007669"/>
    <property type="project" value="TreeGrafter"/>
</dbReference>
<evidence type="ECO:0000256" key="1">
    <source>
        <dbReference type="ARBA" id="ARBA00004141"/>
    </source>
</evidence>
<dbReference type="EMBL" id="SWBR01000001">
    <property type="protein sequence ID" value="TKC13129.1"/>
    <property type="molecule type" value="Genomic_DNA"/>
</dbReference>
<dbReference type="PANTHER" id="PTHR30371">
    <property type="entry name" value="SEC-INDEPENDENT PROTEIN TRANSLOCASE PROTEIN TATC"/>
    <property type="match status" value="1"/>
</dbReference>
<protein>
    <recommendedName>
        <fullName evidence="5">Sec-independent protein translocase protein TatC</fullName>
    </recommendedName>
</protein>
<keyword evidence="7" id="KW-1185">Reference proteome</keyword>
<evidence type="ECO:0000256" key="4">
    <source>
        <dbReference type="ARBA" id="ARBA00023136"/>
    </source>
</evidence>
<name>A0A4U1CZB4_9SPHI</name>